<dbReference type="AlphaFoldDB" id="A0AAN6Y3N3"/>
<keyword evidence="3" id="KW-1185">Reference proteome</keyword>
<gene>
    <name evidence="2" type="ORF">QBC37DRAFT_204413</name>
</gene>
<protein>
    <submittedName>
        <fullName evidence="2">Uncharacterized protein</fullName>
    </submittedName>
</protein>
<organism evidence="2 3">
    <name type="scientific">Rhypophila decipiens</name>
    <dbReference type="NCBI Taxonomy" id="261697"/>
    <lineage>
        <taxon>Eukaryota</taxon>
        <taxon>Fungi</taxon>
        <taxon>Dikarya</taxon>
        <taxon>Ascomycota</taxon>
        <taxon>Pezizomycotina</taxon>
        <taxon>Sordariomycetes</taxon>
        <taxon>Sordariomycetidae</taxon>
        <taxon>Sordariales</taxon>
        <taxon>Naviculisporaceae</taxon>
        <taxon>Rhypophila</taxon>
    </lineage>
</organism>
<evidence type="ECO:0000313" key="2">
    <source>
        <dbReference type="EMBL" id="KAK4211919.1"/>
    </source>
</evidence>
<comment type="caution">
    <text evidence="2">The sequence shown here is derived from an EMBL/GenBank/DDBJ whole genome shotgun (WGS) entry which is preliminary data.</text>
</comment>
<evidence type="ECO:0000313" key="3">
    <source>
        <dbReference type="Proteomes" id="UP001301769"/>
    </source>
</evidence>
<reference evidence="2" key="1">
    <citation type="journal article" date="2023" name="Mol. Phylogenet. Evol.">
        <title>Genome-scale phylogeny and comparative genomics of the fungal order Sordariales.</title>
        <authorList>
            <person name="Hensen N."/>
            <person name="Bonometti L."/>
            <person name="Westerberg I."/>
            <person name="Brannstrom I.O."/>
            <person name="Guillou S."/>
            <person name="Cros-Aarteil S."/>
            <person name="Calhoun S."/>
            <person name="Haridas S."/>
            <person name="Kuo A."/>
            <person name="Mondo S."/>
            <person name="Pangilinan J."/>
            <person name="Riley R."/>
            <person name="LaButti K."/>
            <person name="Andreopoulos B."/>
            <person name="Lipzen A."/>
            <person name="Chen C."/>
            <person name="Yan M."/>
            <person name="Daum C."/>
            <person name="Ng V."/>
            <person name="Clum A."/>
            <person name="Steindorff A."/>
            <person name="Ohm R.A."/>
            <person name="Martin F."/>
            <person name="Silar P."/>
            <person name="Natvig D.O."/>
            <person name="Lalanne C."/>
            <person name="Gautier V."/>
            <person name="Ament-Velasquez S.L."/>
            <person name="Kruys A."/>
            <person name="Hutchinson M.I."/>
            <person name="Powell A.J."/>
            <person name="Barry K."/>
            <person name="Miller A.N."/>
            <person name="Grigoriev I.V."/>
            <person name="Debuchy R."/>
            <person name="Gladieux P."/>
            <person name="Hiltunen Thoren M."/>
            <person name="Johannesson H."/>
        </authorList>
    </citation>
    <scope>NUCLEOTIDE SEQUENCE</scope>
    <source>
        <strain evidence="2">PSN293</strain>
    </source>
</reference>
<accession>A0AAN6Y3N3</accession>
<name>A0AAN6Y3N3_9PEZI</name>
<proteinExistence type="predicted"/>
<reference evidence="2" key="2">
    <citation type="submission" date="2023-05" db="EMBL/GenBank/DDBJ databases">
        <authorList>
            <consortium name="Lawrence Berkeley National Laboratory"/>
            <person name="Steindorff A."/>
            <person name="Hensen N."/>
            <person name="Bonometti L."/>
            <person name="Westerberg I."/>
            <person name="Brannstrom I.O."/>
            <person name="Guillou S."/>
            <person name="Cros-Aarteil S."/>
            <person name="Calhoun S."/>
            <person name="Haridas S."/>
            <person name="Kuo A."/>
            <person name="Mondo S."/>
            <person name="Pangilinan J."/>
            <person name="Riley R."/>
            <person name="Labutti K."/>
            <person name="Andreopoulos B."/>
            <person name="Lipzen A."/>
            <person name="Chen C."/>
            <person name="Yanf M."/>
            <person name="Daum C."/>
            <person name="Ng V."/>
            <person name="Clum A."/>
            <person name="Ohm R."/>
            <person name="Martin F."/>
            <person name="Silar P."/>
            <person name="Natvig D."/>
            <person name="Lalanne C."/>
            <person name="Gautier V."/>
            <person name="Ament-Velasquez S.L."/>
            <person name="Kruys A."/>
            <person name="Hutchinson M.I."/>
            <person name="Powell A.J."/>
            <person name="Barry K."/>
            <person name="Miller A.N."/>
            <person name="Grigoriev I.V."/>
            <person name="Debuchy R."/>
            <person name="Gladieux P."/>
            <person name="Thoren M.H."/>
            <person name="Johannesson H."/>
        </authorList>
    </citation>
    <scope>NUCLEOTIDE SEQUENCE</scope>
    <source>
        <strain evidence="2">PSN293</strain>
    </source>
</reference>
<dbReference type="EMBL" id="MU858138">
    <property type="protein sequence ID" value="KAK4211919.1"/>
    <property type="molecule type" value="Genomic_DNA"/>
</dbReference>
<feature type="region of interest" description="Disordered" evidence="1">
    <location>
        <begin position="203"/>
        <end position="232"/>
    </location>
</feature>
<evidence type="ECO:0000256" key="1">
    <source>
        <dbReference type="SAM" id="MobiDB-lite"/>
    </source>
</evidence>
<dbReference type="Proteomes" id="UP001301769">
    <property type="component" value="Unassembled WGS sequence"/>
</dbReference>
<sequence length="282" mass="32286">MFSIAHSQSLSSTRINGVPEDVVPLPVLTMMLVAAHRTPWSTANDWYIYLKIPKETTSFISRLASRDGRKDHARFLKMQCFPGIPSRGPLVGHRLKILGEIKPKPRKHEAEYTMGLDVVPPLSVNDFISSIEDGLERWEATHDGTYDLDTREWVIAQLDLFVERGYMIDDERLATAKANILVHWMDWRAINNIPLGTNVLGPLPRGRQRHRDPSVDSSLDQVKSESKIDPSNSWTVRNKPDITVIVNRDQNTFTTWGCSKMNLCLRQIQSIIPPKRQCWMQF</sequence>